<evidence type="ECO:0000313" key="2">
    <source>
        <dbReference type="Proteomes" id="UP001200741"/>
    </source>
</evidence>
<keyword evidence="2" id="KW-1185">Reference proteome</keyword>
<gene>
    <name evidence="1" type="ORF">LXT13_20420</name>
</gene>
<dbReference type="RefSeq" id="WP_233373892.1">
    <property type="nucleotide sequence ID" value="NZ_JAJTWU010000008.1"/>
</dbReference>
<dbReference type="InterPro" id="IPR035093">
    <property type="entry name" value="RelE/ParE_toxin_dom_sf"/>
</dbReference>
<dbReference type="Proteomes" id="UP001200741">
    <property type="component" value="Unassembled WGS sequence"/>
</dbReference>
<accession>A0ABS8Y1F5</accession>
<evidence type="ECO:0000313" key="1">
    <source>
        <dbReference type="EMBL" id="MCE4556768.1"/>
    </source>
</evidence>
<organism evidence="1 2">
    <name type="scientific">Pelomonas cellulosilytica</name>
    <dbReference type="NCBI Taxonomy" id="2906762"/>
    <lineage>
        <taxon>Bacteria</taxon>
        <taxon>Pseudomonadati</taxon>
        <taxon>Pseudomonadota</taxon>
        <taxon>Betaproteobacteria</taxon>
        <taxon>Burkholderiales</taxon>
        <taxon>Sphaerotilaceae</taxon>
        <taxon>Roseateles</taxon>
    </lineage>
</organism>
<proteinExistence type="predicted"/>
<dbReference type="Gene3D" id="3.30.2310.20">
    <property type="entry name" value="RelE-like"/>
    <property type="match status" value="1"/>
</dbReference>
<dbReference type="EMBL" id="JAJTWU010000008">
    <property type="protein sequence ID" value="MCE4556768.1"/>
    <property type="molecule type" value="Genomic_DNA"/>
</dbReference>
<name>A0ABS8Y1F5_9BURK</name>
<comment type="caution">
    <text evidence="1">The sequence shown here is derived from an EMBL/GenBank/DDBJ whole genome shotgun (WGS) entry which is preliminary data.</text>
</comment>
<sequence>MTVFRVILAEEAAVDLLRIEDFIIERELTSATPDLEVVRRLRDAVDKALRLLEFSPYSCRKATRAVNDKQRELIIPFGSAGLIAAFEVRGEVVRIGAIRHQLEQDYH</sequence>
<reference evidence="1 2" key="1">
    <citation type="submission" date="2021-12" db="EMBL/GenBank/DDBJ databases">
        <title>Genome seq of P8.</title>
        <authorList>
            <person name="Seo T."/>
        </authorList>
    </citation>
    <scope>NUCLEOTIDE SEQUENCE [LARGE SCALE GENOMIC DNA]</scope>
    <source>
        <strain evidence="1 2">P8</strain>
    </source>
</reference>
<protein>
    <submittedName>
        <fullName evidence="1">Type II toxin-antitoxin system RelE/ParE family toxin</fullName>
    </submittedName>
</protein>